<feature type="region of interest" description="Disordered" evidence="1">
    <location>
        <begin position="61"/>
        <end position="186"/>
    </location>
</feature>
<accession>A0A4P1R8U2</accession>
<feature type="compositionally biased region" description="Polar residues" evidence="1">
    <location>
        <begin position="202"/>
        <end position="214"/>
    </location>
</feature>
<feature type="compositionally biased region" description="Polar residues" evidence="1">
    <location>
        <begin position="420"/>
        <end position="455"/>
    </location>
</feature>
<feature type="compositionally biased region" description="Polar residues" evidence="1">
    <location>
        <begin position="293"/>
        <end position="321"/>
    </location>
</feature>
<dbReference type="GO" id="GO:0051082">
    <property type="term" value="F:unfolded protein binding"/>
    <property type="evidence" value="ECO:0007669"/>
    <property type="project" value="TreeGrafter"/>
</dbReference>
<dbReference type="Pfam" id="PF06972">
    <property type="entry name" value="GIP1_N"/>
    <property type="match status" value="1"/>
</dbReference>
<feature type="compositionally biased region" description="Basic and acidic residues" evidence="1">
    <location>
        <begin position="67"/>
        <end position="79"/>
    </location>
</feature>
<dbReference type="EMBL" id="CM007369">
    <property type="protein sequence ID" value="OIW04346.1"/>
    <property type="molecule type" value="Genomic_DNA"/>
</dbReference>
<gene>
    <name evidence="3" type="ORF">TanjilG_32538</name>
</gene>
<dbReference type="PANTHER" id="PTHR46775">
    <property type="entry name" value="FLOCCULATION PROTEIN (DUF1296)"/>
    <property type="match status" value="1"/>
</dbReference>
<evidence type="ECO:0000313" key="4">
    <source>
        <dbReference type="Proteomes" id="UP000188354"/>
    </source>
</evidence>
<feature type="domain" description="GBF-interacting protein 1 N-terminal" evidence="2">
    <location>
        <begin position="10"/>
        <end position="69"/>
    </location>
</feature>
<dbReference type="Proteomes" id="UP000188354">
    <property type="component" value="Chromosome LG09"/>
</dbReference>
<protein>
    <recommendedName>
        <fullName evidence="2">GBF-interacting protein 1 N-terminal domain-containing protein</fullName>
    </recommendedName>
</protein>
<dbReference type="PANTHER" id="PTHR46775:SF1">
    <property type="entry name" value="FLOCCULATION PROTEIN (DUF1296)"/>
    <property type="match status" value="1"/>
</dbReference>
<keyword evidence="4" id="KW-1185">Reference proteome</keyword>
<feature type="compositionally biased region" description="Polar residues" evidence="1">
    <location>
        <begin position="266"/>
        <end position="275"/>
    </location>
</feature>
<feature type="compositionally biased region" description="Low complexity" evidence="1">
    <location>
        <begin position="140"/>
        <end position="174"/>
    </location>
</feature>
<feature type="compositionally biased region" description="Polar residues" evidence="1">
    <location>
        <begin position="336"/>
        <end position="353"/>
    </location>
</feature>
<feature type="compositionally biased region" description="Basic and acidic residues" evidence="1">
    <location>
        <begin position="492"/>
        <end position="508"/>
    </location>
</feature>
<dbReference type="STRING" id="3871.A0A4P1R8U2"/>
<feature type="region of interest" description="Disordered" evidence="1">
    <location>
        <begin position="202"/>
        <end position="369"/>
    </location>
</feature>
<dbReference type="InterPro" id="IPR009719">
    <property type="entry name" value="GIP1_N"/>
</dbReference>
<feature type="compositionally biased region" description="Polar residues" evidence="1">
    <location>
        <begin position="175"/>
        <end position="186"/>
    </location>
</feature>
<dbReference type="InterPro" id="IPR009060">
    <property type="entry name" value="UBA-like_sf"/>
</dbReference>
<name>A0A4P1R8U2_LUPAN</name>
<dbReference type="InterPro" id="IPR044277">
    <property type="entry name" value="GIP1"/>
</dbReference>
<evidence type="ECO:0000256" key="1">
    <source>
        <dbReference type="SAM" id="MobiDB-lite"/>
    </source>
</evidence>
<dbReference type="Gramene" id="OIW04346">
    <property type="protein sequence ID" value="OIW04346"/>
    <property type="gene ID" value="TanjilG_32538"/>
</dbReference>
<dbReference type="SUPFAM" id="SSF46934">
    <property type="entry name" value="UBA-like"/>
    <property type="match status" value="1"/>
</dbReference>
<feature type="region of interest" description="Disordered" evidence="1">
    <location>
        <begin position="420"/>
        <end position="512"/>
    </location>
</feature>
<evidence type="ECO:0000313" key="3">
    <source>
        <dbReference type="EMBL" id="OIW04346.1"/>
    </source>
</evidence>
<organism evidence="3 4">
    <name type="scientific">Lupinus angustifolius</name>
    <name type="common">Narrow-leaved blue lupine</name>
    <dbReference type="NCBI Taxonomy" id="3871"/>
    <lineage>
        <taxon>Eukaryota</taxon>
        <taxon>Viridiplantae</taxon>
        <taxon>Streptophyta</taxon>
        <taxon>Embryophyta</taxon>
        <taxon>Tracheophyta</taxon>
        <taxon>Spermatophyta</taxon>
        <taxon>Magnoliopsida</taxon>
        <taxon>eudicotyledons</taxon>
        <taxon>Gunneridae</taxon>
        <taxon>Pentapetalae</taxon>
        <taxon>rosids</taxon>
        <taxon>fabids</taxon>
        <taxon>Fabales</taxon>
        <taxon>Fabaceae</taxon>
        <taxon>Papilionoideae</taxon>
        <taxon>50 kb inversion clade</taxon>
        <taxon>genistoids sensu lato</taxon>
        <taxon>core genistoids</taxon>
        <taxon>Genisteae</taxon>
        <taxon>Lupinus</taxon>
    </lineage>
</organism>
<feature type="compositionally biased region" description="Low complexity" evidence="1">
    <location>
        <begin position="220"/>
        <end position="233"/>
    </location>
</feature>
<sequence>MSGAGFKASIPSSVRKTIQNIKEITGNHSDEDIYAMLKECSMDPNETTQKLLLQDTFHEVKRKKDRKKENLNNREPVELRRRHGTQGRGQRGVVGNFMPHNVSHGASISKYSGTGKDTGAHQVTEKVAPSLPASQETISKAKTSAASSAANDPASVASGTISGVSPSPSFSGSGNRTSPSSGANNNLGSALLSDCSNKSATVASRSGFRPSSSDHPGPAPASSSAVNFSSSDPTLVPSNDLRHPSSVGAVRCEEGNPCPPVELTAASETGSSSVQGKIPGKSEGVAKTHRTEMSPSSTVTHGSSTASRPSSNYGSRSQHSIGAQKAGSNKEWKPKITNTINQGSEPDSASAEVTGQLQSASSALGSQEDTSKLQKKLEDLNLTQRQHVILPNHIFVPDSEKNKFSFGSLGVTFGVNTSYTNGPESEKSSTPLSQTSQSIEETAEEQPSSSQNAAVNSEVGDYPDHPQSPTNGPENLLSSGVDGSSSAIQEFNESKQDTALQSEDHPYSEVHTSPNYGYGFVPPVLGNQVTPFDSSETQTRDISRLPSFVVHQPFDPASYYAQFYRSGADSDGCLSPFSSAAKYNGNVTVLAATNSQSPQEGGLLSTAGPTPLVTQAAGLMQSSIAVTQQPVPVFRTPSGVHISHYAPNYIPYGHYFSPFYVPPPPAMHQFVGNGAFPQQPQASTVYPPPPAVAAPGVKYPLPQFKPGTNAANPTHLVMPSAYGAYGSSPAGYNHSSAAPPAGNSTFNEDLGSSQFKENNVYISGQQSEGSAVWVTAPGRDISSLPTSSYYNIPPQGQHVTFAPTQAGHGTFTGIYHPPQAVTAAGVHPLLHQSQTMAGAVEMISLTAKLDNQVVSSDFFGKLQNIDGVPCGQHCNWLHLSVRAGKIDNRIISHYAPNYIPYGHYFSPFYVPPPPAMHQFVGNGAFPQQPQASTVYPPPPAVAAPGVKYPLPQFKPGTNAANPTHLVMPSAYGAYGSSPAGYNHSSAAPPAGNSTFNEDLGSSQFKENNVYISGQQSEGSAVWVTAPGRDISSLPTSSYYNIPPQGQHVTFAPTQAGHGTFTGIYHPPQAVTAAGVHPLLHQSQTMAGAVEMVGPGGNVYQQPQHAQINWPGNY</sequence>
<proteinExistence type="predicted"/>
<reference evidence="3 4" key="1">
    <citation type="journal article" date="2017" name="Plant Biotechnol. J.">
        <title>A comprehensive draft genome sequence for lupin (Lupinus angustifolius), an emerging health food: insights into plant-microbe interactions and legume evolution.</title>
        <authorList>
            <person name="Hane J.K."/>
            <person name="Ming Y."/>
            <person name="Kamphuis L.G."/>
            <person name="Nelson M.N."/>
            <person name="Garg G."/>
            <person name="Atkins C.A."/>
            <person name="Bayer P.E."/>
            <person name="Bravo A."/>
            <person name="Bringans S."/>
            <person name="Cannon S."/>
            <person name="Edwards D."/>
            <person name="Foley R."/>
            <person name="Gao L.L."/>
            <person name="Harrison M.J."/>
            <person name="Huang W."/>
            <person name="Hurgobin B."/>
            <person name="Li S."/>
            <person name="Liu C.W."/>
            <person name="McGrath A."/>
            <person name="Morahan G."/>
            <person name="Murray J."/>
            <person name="Weller J."/>
            <person name="Jian J."/>
            <person name="Singh K.B."/>
        </authorList>
    </citation>
    <scope>NUCLEOTIDE SEQUENCE [LARGE SCALE GENOMIC DNA]</scope>
    <source>
        <strain evidence="4">cv. Tanjil</strain>
        <tissue evidence="3">Whole plant</tissue>
    </source>
</reference>
<dbReference type="AlphaFoldDB" id="A0A4P1R8U2"/>
<feature type="compositionally biased region" description="Low complexity" evidence="1">
    <location>
        <begin position="355"/>
        <end position="367"/>
    </location>
</feature>
<evidence type="ECO:0000259" key="2">
    <source>
        <dbReference type="Pfam" id="PF06972"/>
    </source>
</evidence>
<feature type="compositionally biased region" description="Polar residues" evidence="1">
    <location>
        <begin position="467"/>
        <end position="491"/>
    </location>
</feature>